<evidence type="ECO:0008006" key="3">
    <source>
        <dbReference type="Google" id="ProtNLM"/>
    </source>
</evidence>
<dbReference type="RefSeq" id="WP_087167085.1">
    <property type="nucleotide sequence ID" value="NZ_BSBO01000022.1"/>
</dbReference>
<dbReference type="Gene3D" id="3.40.50.10620">
    <property type="entry name" value="PH0156-like domains"/>
    <property type="match status" value="1"/>
</dbReference>
<dbReference type="EMBL" id="BSBO01000022">
    <property type="protein sequence ID" value="GLG05020.1"/>
    <property type="molecule type" value="Genomic_DNA"/>
</dbReference>
<dbReference type="Pfam" id="PF11536">
    <property type="entry name" value="DUF3226"/>
    <property type="match status" value="1"/>
</dbReference>
<dbReference type="AlphaFoldDB" id="A0A9W6FEQ3"/>
<dbReference type="SUPFAM" id="SSF160945">
    <property type="entry name" value="PH0156-like"/>
    <property type="match status" value="1"/>
</dbReference>
<name>A0A9W6FEQ3_9FIRM</name>
<sequence length="243" mass="28697">MKSMLICEGSTDSVLIQYFMRNTYQWEDTRESFLISKKFKTFRVLKKEERLLCIGGSGGASRILEKFGYMLELNSLAADEEEYNKIVILTDRDEVDTEAEFCTKIRDMMSERHVQTQQEIKNNEWIHCHMQNGQKKEITVDILLLVIPFEETGAMETFLLKAIAENDPYDAQLICQSNQFVESVDPKKRYLNKRRYITKAKFDVFFSVRTAAEQFVERQNILRSVPWEKYQKIQECFKKFADL</sequence>
<dbReference type="Proteomes" id="UP001145145">
    <property type="component" value="Unassembled WGS sequence"/>
</dbReference>
<accession>A0A9W6FEQ3</accession>
<dbReference type="InterPro" id="IPR024508">
    <property type="entry name" value="DUF3226"/>
</dbReference>
<evidence type="ECO:0000313" key="1">
    <source>
        <dbReference type="EMBL" id="GLG05020.1"/>
    </source>
</evidence>
<keyword evidence="2" id="KW-1185">Reference proteome</keyword>
<evidence type="ECO:0000313" key="2">
    <source>
        <dbReference type="Proteomes" id="UP001145145"/>
    </source>
</evidence>
<gene>
    <name evidence="1" type="ORF">Selli1_21940</name>
</gene>
<reference evidence="1 2" key="1">
    <citation type="journal article" date="2023" name="Int. J. Syst. Evol. Microbiol.">
        <title>Sellimonas catena sp. nov., isolated from human faeces.</title>
        <authorList>
            <person name="Hisatomi A."/>
            <person name="Ohkuma M."/>
            <person name="Sakamoto M."/>
        </authorList>
    </citation>
    <scope>NUCLEOTIDE SEQUENCE [LARGE SCALE GENOMIC DNA]</scope>
    <source>
        <strain evidence="1 2">12EGH17</strain>
    </source>
</reference>
<comment type="caution">
    <text evidence="1">The sequence shown here is derived from an EMBL/GenBank/DDBJ whole genome shotgun (WGS) entry which is preliminary data.</text>
</comment>
<protein>
    <recommendedName>
        <fullName evidence="3">DUF3226 domain-containing protein</fullName>
    </recommendedName>
</protein>
<proteinExistence type="predicted"/>
<organism evidence="1 2">
    <name type="scientific">Sellimonas catena</name>
    <dbReference type="NCBI Taxonomy" id="2994035"/>
    <lineage>
        <taxon>Bacteria</taxon>
        <taxon>Bacillati</taxon>
        <taxon>Bacillota</taxon>
        <taxon>Clostridia</taxon>
        <taxon>Lachnospirales</taxon>
        <taxon>Lachnospiraceae</taxon>
        <taxon>Sellimonas</taxon>
    </lineage>
</organism>